<evidence type="ECO:0000256" key="1">
    <source>
        <dbReference type="SAM" id="Phobius"/>
    </source>
</evidence>
<accession>A0A8S4G1D5</accession>
<dbReference type="AlphaFoldDB" id="A0A8S4G1D5"/>
<sequence length="87" mass="8888">MTKAVAGDMLERGAAVAPALTTSLLIALRINKLTSAINRLVVSAGVTAAPRSNMSPATALVIATLALLATVAAVTNHESNRKYFVVG</sequence>
<keyword evidence="1" id="KW-0812">Transmembrane</keyword>
<protein>
    <submittedName>
        <fullName evidence="2">(diamondback moth) hypothetical protein</fullName>
    </submittedName>
</protein>
<evidence type="ECO:0000313" key="2">
    <source>
        <dbReference type="EMBL" id="CAG9134099.1"/>
    </source>
</evidence>
<keyword evidence="1" id="KW-0472">Membrane</keyword>
<reference evidence="2" key="1">
    <citation type="submission" date="2020-11" db="EMBL/GenBank/DDBJ databases">
        <authorList>
            <person name="Whiteford S."/>
        </authorList>
    </citation>
    <scope>NUCLEOTIDE SEQUENCE</scope>
</reference>
<dbReference type="EMBL" id="CAJHNJ030000072">
    <property type="protein sequence ID" value="CAG9134099.1"/>
    <property type="molecule type" value="Genomic_DNA"/>
</dbReference>
<evidence type="ECO:0000313" key="3">
    <source>
        <dbReference type="Proteomes" id="UP000653454"/>
    </source>
</evidence>
<comment type="caution">
    <text evidence="2">The sequence shown here is derived from an EMBL/GenBank/DDBJ whole genome shotgun (WGS) entry which is preliminary data.</text>
</comment>
<keyword evidence="3" id="KW-1185">Reference proteome</keyword>
<name>A0A8S4G1D5_PLUXY</name>
<feature type="transmembrane region" description="Helical" evidence="1">
    <location>
        <begin position="53"/>
        <end position="74"/>
    </location>
</feature>
<organism evidence="2 3">
    <name type="scientific">Plutella xylostella</name>
    <name type="common">Diamondback moth</name>
    <name type="synonym">Plutella maculipennis</name>
    <dbReference type="NCBI Taxonomy" id="51655"/>
    <lineage>
        <taxon>Eukaryota</taxon>
        <taxon>Metazoa</taxon>
        <taxon>Ecdysozoa</taxon>
        <taxon>Arthropoda</taxon>
        <taxon>Hexapoda</taxon>
        <taxon>Insecta</taxon>
        <taxon>Pterygota</taxon>
        <taxon>Neoptera</taxon>
        <taxon>Endopterygota</taxon>
        <taxon>Lepidoptera</taxon>
        <taxon>Glossata</taxon>
        <taxon>Ditrysia</taxon>
        <taxon>Yponomeutoidea</taxon>
        <taxon>Plutellidae</taxon>
        <taxon>Plutella</taxon>
    </lineage>
</organism>
<dbReference type="Proteomes" id="UP000653454">
    <property type="component" value="Unassembled WGS sequence"/>
</dbReference>
<keyword evidence="1" id="KW-1133">Transmembrane helix</keyword>
<gene>
    <name evidence="2" type="ORF">PLXY2_LOCUS12314</name>
</gene>
<proteinExistence type="predicted"/>